<feature type="transmembrane region" description="Helical" evidence="2">
    <location>
        <begin position="65"/>
        <end position="89"/>
    </location>
</feature>
<protein>
    <recommendedName>
        <fullName evidence="5">EamA domain-containing protein</fullName>
    </recommendedName>
</protein>
<evidence type="ECO:0008006" key="5">
    <source>
        <dbReference type="Google" id="ProtNLM"/>
    </source>
</evidence>
<evidence type="ECO:0000256" key="1">
    <source>
        <dbReference type="RuleBase" id="RU003942"/>
    </source>
</evidence>
<dbReference type="Pfam" id="PF00893">
    <property type="entry name" value="Multi_Drug_Res"/>
    <property type="match status" value="1"/>
</dbReference>
<dbReference type="InterPro" id="IPR037185">
    <property type="entry name" value="EmrE-like"/>
</dbReference>
<keyword evidence="1 2" id="KW-0812">Transmembrane</keyword>
<keyword evidence="2" id="KW-0472">Membrane</keyword>
<evidence type="ECO:0000313" key="4">
    <source>
        <dbReference type="Proteomes" id="UP000178517"/>
    </source>
</evidence>
<comment type="subcellular location">
    <subcellularLocation>
        <location evidence="1">Cell membrane</location>
        <topology evidence="1">Multi-pass membrane protein</topology>
    </subcellularLocation>
</comment>
<accession>A0A1G1ZPX9</accession>
<comment type="similarity">
    <text evidence="1">Belongs to the drug/metabolite transporter (DMT) superfamily. Small multidrug resistance (SMR) (TC 2.A.7.1) family.</text>
</comment>
<evidence type="ECO:0000256" key="2">
    <source>
        <dbReference type="SAM" id="Phobius"/>
    </source>
</evidence>
<keyword evidence="2" id="KW-1133">Transmembrane helix</keyword>
<feature type="transmembrane region" description="Helical" evidence="2">
    <location>
        <begin position="40"/>
        <end position="58"/>
    </location>
</feature>
<organism evidence="3 4">
    <name type="scientific">Candidatus Harrisonbacteria bacterium RIFCSPLOWO2_01_FULL_40_28</name>
    <dbReference type="NCBI Taxonomy" id="1798406"/>
    <lineage>
        <taxon>Bacteria</taxon>
        <taxon>Candidatus Harrisoniibacteriota</taxon>
    </lineage>
</organism>
<comment type="caution">
    <text evidence="3">The sequence shown here is derived from an EMBL/GenBank/DDBJ whole genome shotgun (WGS) entry which is preliminary data.</text>
</comment>
<dbReference type="AlphaFoldDB" id="A0A1G1ZPX9"/>
<name>A0A1G1ZPX9_9BACT</name>
<evidence type="ECO:0000313" key="3">
    <source>
        <dbReference type="EMBL" id="OGY66674.1"/>
    </source>
</evidence>
<dbReference type="SUPFAM" id="SSF103481">
    <property type="entry name" value="Multidrug resistance efflux transporter EmrE"/>
    <property type="match status" value="1"/>
</dbReference>
<dbReference type="EMBL" id="MHJI01000001">
    <property type="protein sequence ID" value="OGY66674.1"/>
    <property type="molecule type" value="Genomic_DNA"/>
</dbReference>
<feature type="transmembrane region" description="Helical" evidence="2">
    <location>
        <begin position="12"/>
        <end position="34"/>
    </location>
</feature>
<sequence length="116" mass="12978">MNTFIYIAEKLSINTLLILSSFSVILGDLFAKYWSENTRPLFFGIAILGYLFSGLFYIPTLLREGLVITSTIWTLISNIGFVVIGLLIFKESLNTLQIIGVTLGFISLIILAFSFK</sequence>
<feature type="transmembrane region" description="Helical" evidence="2">
    <location>
        <begin position="95"/>
        <end position="115"/>
    </location>
</feature>
<dbReference type="Proteomes" id="UP000178517">
    <property type="component" value="Unassembled WGS sequence"/>
</dbReference>
<proteinExistence type="inferred from homology"/>
<dbReference type="STRING" id="1798406.A3A04_01565"/>
<dbReference type="GO" id="GO:0005886">
    <property type="term" value="C:plasma membrane"/>
    <property type="evidence" value="ECO:0007669"/>
    <property type="project" value="UniProtKB-SubCell"/>
</dbReference>
<dbReference type="GO" id="GO:0022857">
    <property type="term" value="F:transmembrane transporter activity"/>
    <property type="evidence" value="ECO:0007669"/>
    <property type="project" value="InterPro"/>
</dbReference>
<dbReference type="Gene3D" id="1.10.3730.20">
    <property type="match status" value="1"/>
</dbReference>
<reference evidence="3 4" key="1">
    <citation type="journal article" date="2016" name="Nat. Commun.">
        <title>Thousands of microbial genomes shed light on interconnected biogeochemical processes in an aquifer system.</title>
        <authorList>
            <person name="Anantharaman K."/>
            <person name="Brown C.T."/>
            <person name="Hug L.A."/>
            <person name="Sharon I."/>
            <person name="Castelle C.J."/>
            <person name="Probst A.J."/>
            <person name="Thomas B.C."/>
            <person name="Singh A."/>
            <person name="Wilkins M.J."/>
            <person name="Karaoz U."/>
            <person name="Brodie E.L."/>
            <person name="Williams K.H."/>
            <person name="Hubbard S.S."/>
            <person name="Banfield J.F."/>
        </authorList>
    </citation>
    <scope>NUCLEOTIDE SEQUENCE [LARGE SCALE GENOMIC DNA]</scope>
</reference>
<gene>
    <name evidence="3" type="ORF">A3A04_01565</name>
</gene>
<dbReference type="InterPro" id="IPR045324">
    <property type="entry name" value="Small_multidrug_res"/>
</dbReference>